<comment type="caution">
    <text evidence="1">The sequence shown here is derived from an EMBL/GenBank/DDBJ whole genome shotgun (WGS) entry which is preliminary data.</text>
</comment>
<protein>
    <submittedName>
        <fullName evidence="1">Uncharacterized protein</fullName>
    </submittedName>
</protein>
<organism evidence="1 2">
    <name type="scientific">Brachionus plicatilis</name>
    <name type="common">Marine rotifer</name>
    <name type="synonym">Brachionus muelleri</name>
    <dbReference type="NCBI Taxonomy" id="10195"/>
    <lineage>
        <taxon>Eukaryota</taxon>
        <taxon>Metazoa</taxon>
        <taxon>Spiralia</taxon>
        <taxon>Gnathifera</taxon>
        <taxon>Rotifera</taxon>
        <taxon>Eurotatoria</taxon>
        <taxon>Monogononta</taxon>
        <taxon>Pseudotrocha</taxon>
        <taxon>Ploima</taxon>
        <taxon>Brachionidae</taxon>
        <taxon>Brachionus</taxon>
    </lineage>
</organism>
<proteinExistence type="predicted"/>
<dbReference type="AlphaFoldDB" id="A0A3M7RAI5"/>
<evidence type="ECO:0000313" key="2">
    <source>
        <dbReference type="Proteomes" id="UP000276133"/>
    </source>
</evidence>
<accession>A0A3M7RAI5</accession>
<reference evidence="1 2" key="1">
    <citation type="journal article" date="2018" name="Sci. Rep.">
        <title>Genomic signatures of local adaptation to the degree of environmental predictability in rotifers.</title>
        <authorList>
            <person name="Franch-Gras L."/>
            <person name="Hahn C."/>
            <person name="Garcia-Roger E.M."/>
            <person name="Carmona M.J."/>
            <person name="Serra M."/>
            <person name="Gomez A."/>
        </authorList>
    </citation>
    <scope>NUCLEOTIDE SEQUENCE [LARGE SCALE GENOMIC DNA]</scope>
    <source>
        <strain evidence="1">HYR1</strain>
    </source>
</reference>
<dbReference type="Proteomes" id="UP000276133">
    <property type="component" value="Unassembled WGS sequence"/>
</dbReference>
<dbReference type="EMBL" id="REGN01003845">
    <property type="protein sequence ID" value="RNA20479.1"/>
    <property type="molecule type" value="Genomic_DNA"/>
</dbReference>
<sequence>MKSFTRSSVYQGYKTVEGQLVSGDTFPTKALVYATFIQDESINLSTLSYHRWLPSKQSPQTRLL</sequence>
<gene>
    <name evidence="1" type="ORF">BpHYR1_002399</name>
</gene>
<keyword evidence="2" id="KW-1185">Reference proteome</keyword>
<name>A0A3M7RAI5_BRAPC</name>
<evidence type="ECO:0000313" key="1">
    <source>
        <dbReference type="EMBL" id="RNA20479.1"/>
    </source>
</evidence>